<dbReference type="PROSITE" id="PS51140">
    <property type="entry name" value="CUE"/>
    <property type="match status" value="1"/>
</dbReference>
<dbReference type="CDD" id="cd14279">
    <property type="entry name" value="CUE"/>
    <property type="match status" value="1"/>
</dbReference>
<dbReference type="PANTHER" id="PTHR48459:SF1">
    <property type="entry name" value="CUE DOMAIN-CONTAINING PROTEIN"/>
    <property type="match status" value="1"/>
</dbReference>
<dbReference type="eggNOG" id="ENOG502QVXV">
    <property type="taxonomic scope" value="Eukaryota"/>
</dbReference>
<gene>
    <name evidence="4" type="ORF">AMTR_s00025p00098730</name>
</gene>
<keyword evidence="5" id="KW-1185">Reference proteome</keyword>
<feature type="compositionally biased region" description="Low complexity" evidence="2">
    <location>
        <begin position="75"/>
        <end position="89"/>
    </location>
</feature>
<feature type="region of interest" description="Disordered" evidence="2">
    <location>
        <begin position="73"/>
        <end position="126"/>
    </location>
</feature>
<accession>W1PQR0</accession>
<dbReference type="EMBL" id="KI392614">
    <property type="protein sequence ID" value="ERN12367.1"/>
    <property type="molecule type" value="Genomic_DNA"/>
</dbReference>
<dbReference type="GO" id="GO:0043130">
    <property type="term" value="F:ubiquitin binding"/>
    <property type="evidence" value="ECO:0007669"/>
    <property type="project" value="InterPro"/>
</dbReference>
<evidence type="ECO:0000259" key="3">
    <source>
        <dbReference type="PROSITE" id="PS51140"/>
    </source>
</evidence>
<dbReference type="SUPFAM" id="SSF46934">
    <property type="entry name" value="UBA-like"/>
    <property type="match status" value="1"/>
</dbReference>
<dbReference type="Proteomes" id="UP000017836">
    <property type="component" value="Unassembled WGS sequence"/>
</dbReference>
<sequence>MDSKSVFNVLQEVFPQIDLRILKAVAFEHSDNVDAAMDFLMDHVIPNIKYLEEAPRENMGGEDKMQNGDHKLEELNSSSKESHSPLSSEMNTESYKANTSYDSLHSMLPHSNSVSVGASDKGREGEHHDSYLEAESFANNVLIQVEPLLHHEERADNLESLVLEKDFSGLGVASKESSAQGSLGSDVELLICHNKLPHSDNENQSPTIACKSGLDIDLLEDFIGESHNYKEFSEIGIATEEPPPQGSLGNVVATEEPPLQGSLGSDVQILTFDNEFSSEGIDNENHSSSVSSQSAHTPSVEDLEDFIGESRNYKKTLLDAMESLRGLVKEAEVQEEAAGQAKKEADQGAQEILTKVEDLKQMLSRAKEANDLHSGEVYGEKSILATEARELQSRLLHLSEEKDKFLHVIDEMRSDLEVRIAAAKEQRVAAEREKQLKEDAASAALAEQELIMEKVVEESKKLQQAAEENSKLREFLIDRGRIVDTLQGEISVICEDVSALKEKFDKGLKIGEMSLRLPKSSEDKDAVSVLSSSTSSMRSRSLDSSNWRPQFNTVPNRYGLSESFETASRDLSSSQETIESKIDGDQKAKSSSEEGWHFLEDELTFN</sequence>
<dbReference type="AlphaFoldDB" id="W1PQR0"/>
<dbReference type="OrthoDB" id="620544at2759"/>
<feature type="coiled-coil region" evidence="1">
    <location>
        <begin position="314"/>
        <end position="376"/>
    </location>
</feature>
<feature type="compositionally biased region" description="Polar residues" evidence="2">
    <location>
        <begin position="90"/>
        <end position="116"/>
    </location>
</feature>
<organism evidence="4 5">
    <name type="scientific">Amborella trichopoda</name>
    <dbReference type="NCBI Taxonomy" id="13333"/>
    <lineage>
        <taxon>Eukaryota</taxon>
        <taxon>Viridiplantae</taxon>
        <taxon>Streptophyta</taxon>
        <taxon>Embryophyta</taxon>
        <taxon>Tracheophyta</taxon>
        <taxon>Spermatophyta</taxon>
        <taxon>Magnoliopsida</taxon>
        <taxon>Amborellales</taxon>
        <taxon>Amborellaceae</taxon>
        <taxon>Amborella</taxon>
    </lineage>
</organism>
<dbReference type="KEGG" id="atr:18440585"/>
<proteinExistence type="predicted"/>
<feature type="compositionally biased region" description="Polar residues" evidence="2">
    <location>
        <begin position="563"/>
        <end position="577"/>
    </location>
</feature>
<protein>
    <recommendedName>
        <fullName evidence="3">CUE domain-containing protein</fullName>
    </recommendedName>
</protein>
<name>W1PQR0_AMBTC</name>
<feature type="region of interest" description="Disordered" evidence="2">
    <location>
        <begin position="278"/>
        <end position="300"/>
    </location>
</feature>
<evidence type="ECO:0000256" key="2">
    <source>
        <dbReference type="SAM" id="MobiDB-lite"/>
    </source>
</evidence>
<feature type="region of interest" description="Disordered" evidence="2">
    <location>
        <begin position="238"/>
        <end position="264"/>
    </location>
</feature>
<dbReference type="GO" id="GO:0005635">
    <property type="term" value="C:nuclear envelope"/>
    <property type="evidence" value="ECO:0000318"/>
    <property type="project" value="GO_Central"/>
</dbReference>
<keyword evidence="1" id="KW-0175">Coiled coil</keyword>
<feature type="compositionally biased region" description="Basic and acidic residues" evidence="2">
    <location>
        <begin position="578"/>
        <end position="600"/>
    </location>
</feature>
<feature type="compositionally biased region" description="Low complexity" evidence="2">
    <location>
        <begin position="527"/>
        <end position="545"/>
    </location>
</feature>
<feature type="coiled-coil region" evidence="1">
    <location>
        <begin position="413"/>
        <end position="465"/>
    </location>
</feature>
<evidence type="ECO:0000256" key="1">
    <source>
        <dbReference type="SAM" id="Coils"/>
    </source>
</evidence>
<feature type="compositionally biased region" description="Polar residues" evidence="2">
    <location>
        <begin position="546"/>
        <end position="555"/>
    </location>
</feature>
<dbReference type="PANTHER" id="PTHR48459">
    <property type="entry name" value="CUE DOMAIN-CONTAINING PROTEIN"/>
    <property type="match status" value="1"/>
</dbReference>
<feature type="domain" description="CUE" evidence="3">
    <location>
        <begin position="2"/>
        <end position="45"/>
    </location>
</feature>
<feature type="region of interest" description="Disordered" evidence="2">
    <location>
        <begin position="526"/>
        <end position="606"/>
    </location>
</feature>
<dbReference type="Gramene" id="ERN12367">
    <property type="protein sequence ID" value="ERN12367"/>
    <property type="gene ID" value="AMTR_s00025p00098730"/>
</dbReference>
<dbReference type="InterPro" id="IPR009060">
    <property type="entry name" value="UBA-like_sf"/>
</dbReference>
<reference evidence="5" key="1">
    <citation type="journal article" date="2013" name="Science">
        <title>The Amborella genome and the evolution of flowering plants.</title>
        <authorList>
            <consortium name="Amborella Genome Project"/>
        </authorList>
    </citation>
    <scope>NUCLEOTIDE SEQUENCE [LARGE SCALE GENOMIC DNA]</scope>
</reference>
<evidence type="ECO:0000313" key="4">
    <source>
        <dbReference type="EMBL" id="ERN12367.1"/>
    </source>
</evidence>
<evidence type="ECO:0000313" key="5">
    <source>
        <dbReference type="Proteomes" id="UP000017836"/>
    </source>
</evidence>
<dbReference type="HOGENOM" id="CLU_017675_1_0_1"/>
<dbReference type="InterPro" id="IPR003892">
    <property type="entry name" value="CUE"/>
</dbReference>
<dbReference type="GO" id="GO:0043495">
    <property type="term" value="F:protein-membrane adaptor activity"/>
    <property type="evidence" value="ECO:0000318"/>
    <property type="project" value="GO_Central"/>
</dbReference>